<dbReference type="GO" id="GO:0016020">
    <property type="term" value="C:membrane"/>
    <property type="evidence" value="ECO:0007669"/>
    <property type="project" value="InterPro"/>
</dbReference>
<comment type="caution">
    <text evidence="4">The sequence shown here is derived from an EMBL/GenBank/DDBJ whole genome shotgun (WGS) entry which is preliminary data.</text>
</comment>
<evidence type="ECO:0000256" key="2">
    <source>
        <dbReference type="ARBA" id="ARBA00023136"/>
    </source>
</evidence>
<dbReference type="GO" id="GO:0009847">
    <property type="term" value="P:spore germination"/>
    <property type="evidence" value="ECO:0007669"/>
    <property type="project" value="InterPro"/>
</dbReference>
<dbReference type="OrthoDB" id="1726708at2"/>
<keyword evidence="5" id="KW-1185">Reference proteome</keyword>
<organism evidence="4 5">
    <name type="scientific">Neomoorella humiferrea</name>
    <dbReference type="NCBI Taxonomy" id="676965"/>
    <lineage>
        <taxon>Bacteria</taxon>
        <taxon>Bacillati</taxon>
        <taxon>Bacillota</taxon>
        <taxon>Clostridia</taxon>
        <taxon>Neomoorellales</taxon>
        <taxon>Neomoorellaceae</taxon>
        <taxon>Neomoorella</taxon>
    </lineage>
</organism>
<dbReference type="PANTHER" id="PTHR22550:SF5">
    <property type="entry name" value="LEUCINE ZIPPER PROTEIN 4"/>
    <property type="match status" value="1"/>
</dbReference>
<keyword evidence="3" id="KW-1133">Transmembrane helix</keyword>
<accession>A0A2T0AJU3</accession>
<feature type="transmembrane region" description="Helical" evidence="3">
    <location>
        <begin position="317"/>
        <end position="339"/>
    </location>
</feature>
<reference evidence="4 5" key="1">
    <citation type="submission" date="2018-03" db="EMBL/GenBank/DDBJ databases">
        <title>Genome sequence of Moorella humiferrea DSM 23265.</title>
        <authorList>
            <person name="Poehlein A."/>
            <person name="Daniel R."/>
        </authorList>
    </citation>
    <scope>NUCLEOTIDE SEQUENCE [LARGE SCALE GENOMIC DNA]</scope>
    <source>
        <strain evidence="4 5">DSM 23265</strain>
    </source>
</reference>
<dbReference type="PIRSF" id="PIRSF005690">
    <property type="entry name" value="GerBA"/>
    <property type="match status" value="1"/>
</dbReference>
<proteinExistence type="inferred from homology"/>
<keyword evidence="2 3" id="KW-0472">Membrane</keyword>
<evidence type="ECO:0000256" key="1">
    <source>
        <dbReference type="ARBA" id="ARBA00005278"/>
    </source>
</evidence>
<dbReference type="EMBL" id="PVXM01000062">
    <property type="protein sequence ID" value="PRR68623.1"/>
    <property type="molecule type" value="Genomic_DNA"/>
</dbReference>
<name>A0A2T0AJU3_9FIRM</name>
<protein>
    <submittedName>
        <fullName evidence="4">Spore germination protein B1</fullName>
    </submittedName>
</protein>
<feature type="transmembrane region" description="Helical" evidence="3">
    <location>
        <begin position="440"/>
        <end position="468"/>
    </location>
</feature>
<dbReference type="InterPro" id="IPR050768">
    <property type="entry name" value="UPF0353/GerABKA_families"/>
</dbReference>
<dbReference type="RefSeq" id="WP_106006622.1">
    <property type="nucleotide sequence ID" value="NZ_CP136419.1"/>
</dbReference>
<gene>
    <name evidence="4" type="primary">gerBA_3</name>
    <name evidence="4" type="ORF">MOHU_27190</name>
</gene>
<evidence type="ECO:0000256" key="3">
    <source>
        <dbReference type="SAM" id="Phobius"/>
    </source>
</evidence>
<dbReference type="Proteomes" id="UP000238415">
    <property type="component" value="Unassembled WGS sequence"/>
</dbReference>
<sequence>MVKSWRYLGRRNKEQPLVNEGQAAALPVQYSLMANVDILEAIFAACDDVVFRRMRLGGITGRQAALVYVDGLVNNELVNDEIMKSILLQGPLTVPLAADEGFELYRLVRDSLLTVANVREITEFREACRCILSGFALLFLEGINRALAVDVCGWEHRGVEEPQAEALIRGSREGFSECLRINTALLRRRLRDPQLKFKTYFMGRRSQTTVGLMYIEGVANPELIAEVDRRLKKIDIDGILESGYIEQFIEDKWYSPFAQLQNTERPDEAAAALLEGRVVVLTDNTPFALIIPATFNSLMHSPEDHYHRWFIAFLIRLLRFSGSFLALMLPSFYIAMVSFTPEMIPTSLAMSIGAGREGLPFPTIIEAFIMEAVLELLREAAIRLPGPLAETLGVVGALILGQTAVQAGIVSSAMVIVVSLTAIAGFVVPSYDAAISLRILRFFLMIMAALLGLYGIILGLMIILTHIVSLKSFGVPYLKPWAPWTARDLKDSIYRAPLFRERLRPAYLKPREFRRMGEKK</sequence>
<keyword evidence="3" id="KW-0812">Transmembrane</keyword>
<dbReference type="InterPro" id="IPR004995">
    <property type="entry name" value="Spore_Ger"/>
</dbReference>
<evidence type="ECO:0000313" key="4">
    <source>
        <dbReference type="EMBL" id="PRR68623.1"/>
    </source>
</evidence>
<feature type="transmembrane region" description="Helical" evidence="3">
    <location>
        <begin position="407"/>
        <end position="428"/>
    </location>
</feature>
<dbReference type="PANTHER" id="PTHR22550">
    <property type="entry name" value="SPORE GERMINATION PROTEIN"/>
    <property type="match status" value="1"/>
</dbReference>
<evidence type="ECO:0000313" key="5">
    <source>
        <dbReference type="Proteomes" id="UP000238415"/>
    </source>
</evidence>
<dbReference type="Pfam" id="PF03323">
    <property type="entry name" value="GerA"/>
    <property type="match status" value="1"/>
</dbReference>
<dbReference type="AlphaFoldDB" id="A0A2T0AJU3"/>
<comment type="similarity">
    <text evidence="1">Belongs to the GerABKA family.</text>
</comment>